<proteinExistence type="predicted"/>
<evidence type="ECO:0000256" key="1">
    <source>
        <dbReference type="SAM" id="Phobius"/>
    </source>
</evidence>
<reference evidence="2 3" key="1">
    <citation type="journal article" date="2021" name="ISME Commun">
        <title>Automated analysis of genomic sequences facilitates high-throughput and comprehensive description of bacteria.</title>
        <authorList>
            <person name="Hitch T.C.A."/>
        </authorList>
    </citation>
    <scope>NUCLEOTIDE SEQUENCE [LARGE SCALE GENOMIC DNA]</scope>
    <source>
        <strain evidence="2 3">Sanger_18</strain>
    </source>
</reference>
<keyword evidence="1" id="KW-0812">Transmembrane</keyword>
<evidence type="ECO:0000313" key="3">
    <source>
        <dbReference type="Proteomes" id="UP001652432"/>
    </source>
</evidence>
<dbReference type="PANTHER" id="PTHR43649">
    <property type="entry name" value="ARABINOSE-BINDING PROTEIN-RELATED"/>
    <property type="match status" value="1"/>
</dbReference>
<dbReference type="Gene3D" id="3.40.190.10">
    <property type="entry name" value="Periplasmic binding protein-like II"/>
    <property type="match status" value="1"/>
</dbReference>
<dbReference type="EMBL" id="JAOQKJ010000007">
    <property type="protein sequence ID" value="MCU6744778.1"/>
    <property type="molecule type" value="Genomic_DNA"/>
</dbReference>
<protein>
    <submittedName>
        <fullName evidence="2">Extracellular solute-binding protein</fullName>
    </submittedName>
</protein>
<sequence>MRAWKNRLQRGREDRKRKLAAVSAGVACAVLFLTGCHGSKGLSAFAVPESFDEARNYEITFWAKNDTNKTQTAIYQKAITDFEGIYPNIRVNLRLYTNYGDIYNDVITNISTGTTPNVCITYPDHIATYLTGTNVVVPLDDLFADASYGLGGDQVRFDSVKEEEIVPQFLKECSFDDHYYALPYMRSTEACYVNKTYVEKLGYTLPETLTWDFIWEVSEAAMEKDADGNFKVNGQNVMIPFLYKSTDNMMIQMLYQKGAGYSDEAGNIEIFNDTTAELLKTIAGHAETKAFSTFKISSYPANFLNAGQCIFAVDSTAGATWMGTDAPLCDISEDKLVSFETEVMMVPQFDPGNPKMISQGPSVCIFNKADPQEVLASWLFTQYLLSDEVQTAYAETEGYLPVTTRAQQSEEYQDYLARIGEDNNVHYEVKIKASELLMAHLDDTFVTPVFNGSASLRDGAGQLIESTVKSVRRGETVDDAYISKLYSDVTSLYRLKRGSTATGEKEELGPLPVTAKLLLGSLITVWVILLLIFSLQIIKKYRENHKKD</sequence>
<name>A0ABT2T3G2_9FIRM</name>
<gene>
    <name evidence="2" type="ORF">OCV77_09745</name>
</gene>
<dbReference type="Proteomes" id="UP001652432">
    <property type="component" value="Unassembled WGS sequence"/>
</dbReference>
<dbReference type="InterPro" id="IPR050490">
    <property type="entry name" value="Bact_solute-bd_prot1"/>
</dbReference>
<dbReference type="RefSeq" id="WP_262574890.1">
    <property type="nucleotide sequence ID" value="NZ_JAOQKJ010000007.1"/>
</dbReference>
<accession>A0ABT2T3G2</accession>
<dbReference type="PANTHER" id="PTHR43649:SF12">
    <property type="entry name" value="DIACETYLCHITOBIOSE BINDING PROTEIN DASA"/>
    <property type="match status" value="1"/>
</dbReference>
<comment type="caution">
    <text evidence="2">The sequence shown here is derived from an EMBL/GenBank/DDBJ whole genome shotgun (WGS) entry which is preliminary data.</text>
</comment>
<feature type="transmembrane region" description="Helical" evidence="1">
    <location>
        <begin position="517"/>
        <end position="538"/>
    </location>
</feature>
<organism evidence="2 3">
    <name type="scientific">Suilimivivens aceti</name>
    <dbReference type="NCBI Taxonomy" id="2981774"/>
    <lineage>
        <taxon>Bacteria</taxon>
        <taxon>Bacillati</taxon>
        <taxon>Bacillota</taxon>
        <taxon>Clostridia</taxon>
        <taxon>Lachnospirales</taxon>
        <taxon>Lachnospiraceae</taxon>
        <taxon>Suilimivivens</taxon>
    </lineage>
</organism>
<dbReference type="InterPro" id="IPR006059">
    <property type="entry name" value="SBP"/>
</dbReference>
<dbReference type="SUPFAM" id="SSF53850">
    <property type="entry name" value="Periplasmic binding protein-like II"/>
    <property type="match status" value="1"/>
</dbReference>
<evidence type="ECO:0000313" key="2">
    <source>
        <dbReference type="EMBL" id="MCU6744778.1"/>
    </source>
</evidence>
<dbReference type="Pfam" id="PF13416">
    <property type="entry name" value="SBP_bac_8"/>
    <property type="match status" value="1"/>
</dbReference>
<keyword evidence="1" id="KW-0472">Membrane</keyword>
<keyword evidence="1" id="KW-1133">Transmembrane helix</keyword>
<keyword evidence="3" id="KW-1185">Reference proteome</keyword>